<dbReference type="InterPro" id="IPR024996">
    <property type="entry name" value="RNaseH_pPIWI_RE"/>
</dbReference>
<protein>
    <recommendedName>
        <fullName evidence="6">DUF3893 domain-containing protein</fullName>
    </recommendedName>
</protein>
<feature type="domain" description="pPIWI-RE module N-terminal" evidence="3">
    <location>
        <begin position="17"/>
        <end position="369"/>
    </location>
</feature>
<feature type="compositionally biased region" description="Basic and acidic residues" evidence="1">
    <location>
        <begin position="849"/>
        <end position="862"/>
    </location>
</feature>
<dbReference type="InterPro" id="IPR025085">
    <property type="entry name" value="pPIWI_RE_X"/>
</dbReference>
<gene>
    <name evidence="4" type="ORF">AQ490_06205</name>
</gene>
<dbReference type="eggNOG" id="ENOG5033PH1">
    <property type="taxonomic scope" value="Bacteria"/>
</dbReference>
<organism evidence="4 5">
    <name type="scientific">Wenjunlia vitaminophila</name>
    <name type="common">Streptomyces vitaminophilus</name>
    <dbReference type="NCBI Taxonomy" id="76728"/>
    <lineage>
        <taxon>Bacteria</taxon>
        <taxon>Bacillati</taxon>
        <taxon>Actinomycetota</taxon>
        <taxon>Actinomycetes</taxon>
        <taxon>Kitasatosporales</taxon>
        <taxon>Streptomycetaceae</taxon>
        <taxon>Wenjunlia</taxon>
    </lineage>
</organism>
<evidence type="ECO:0000256" key="1">
    <source>
        <dbReference type="SAM" id="MobiDB-lite"/>
    </source>
</evidence>
<dbReference type="Proteomes" id="UP000050867">
    <property type="component" value="Unassembled WGS sequence"/>
</dbReference>
<accession>A0A0T6LNE9</accession>
<reference evidence="4 5" key="1">
    <citation type="submission" date="2015-10" db="EMBL/GenBank/DDBJ databases">
        <title>Draft genome sequence of pyrrolomycin-producing Streptomyces vitaminophilus.</title>
        <authorList>
            <person name="Graham D.E."/>
            <person name="Mahan K.M."/>
            <person name="Klingeman D.M."/>
            <person name="Hettich R.L."/>
            <person name="Parry R.J."/>
        </authorList>
    </citation>
    <scope>NUCLEOTIDE SEQUENCE [LARGE SCALE GENOMIC DNA]</scope>
    <source>
        <strain evidence="4 5">ATCC 31673</strain>
    </source>
</reference>
<sequence>MAAAPTRLYTADFPLSPDLMGQVWLYPLTPEFEDLWENCERQWDPEEGFRTPHGALRVALGTVTGRMIVFTVARRRNVRPGEERSLIVADGPLDTRLTTRCFDVWQKLHFRGVRDGQLLSHHIDFERAVCRPLSDVLKRDEVGYVTGPWWWKDAAGWAVIQRLAAHPMIDKAHPAQRATTFRVGLAHDAKRLVAWDYPYYRTIYQGRSNERTGWAMAYVSVTGETQRGLPDPVLRFDCHVTRVADHWSNVKTVTLNHPQFDTLLRVPVRHVPQRGPDGEKLRDKNGRLIWKTEFRGHTAAIVQACGLTPVTLPDKADGDLERVRAVFRNKGSHLVGKGVGAYFTLRMATHIADVLGIQPITYDKSRYTIPGATITHGPIPVKKLPQALEAAGWKSMRLVVVHAADTTPRRVMRQLRLDYGVPIPEALVGPDAGFDAKIVDLAPAITVEFRKIPELTMHGSHDRTSIVQSSGFFHSDDPDQLVAAICETTWDGKPIPNDGKPSTRKALAAAGVVSQFLTVADAPTKDEETDFPTSAALRHIFQNAGIIDDRLARATCAAPDVRMEAPLTEPVTVVGIHLRRHNYRRVRGQAPRRPKLVACLVAMHFTPDTEAPPYTEMYHNGRWLRYAEGRAAYHASEIGNENWGRDGNGARAVRDHIETALDSLILPEGYNRVVLVLDKEGSRSIYPGMGDNPFAGGLLPGRGLAQDGVDVAVVRIAFGHHAARPATVYRAGADDLATMSPSYRRTLIFEKRHPHETVWMLTQQSRQQAGNSPMLREGNRRTREDFHTLPFNPMNKDLHATSRIEIAIPRPGGWESGDLVALIARQCDQAVAWDHRTLRSAPLHLAHHADRDHPDFGSHDPGDGDAGDDELEEELL</sequence>
<feature type="compositionally biased region" description="Acidic residues" evidence="1">
    <location>
        <begin position="863"/>
        <end position="876"/>
    </location>
</feature>
<keyword evidence="5" id="KW-1185">Reference proteome</keyword>
<comment type="caution">
    <text evidence="4">The sequence shown here is derived from an EMBL/GenBank/DDBJ whole genome shotgun (WGS) entry which is preliminary data.</text>
</comment>
<feature type="domain" description="pPIWI-RE RNaseH" evidence="2">
    <location>
        <begin position="574"/>
        <end position="855"/>
    </location>
</feature>
<name>A0A0T6LNE9_WENVI</name>
<dbReference type="OrthoDB" id="4561883at2"/>
<dbReference type="Pfam" id="PF13111">
    <property type="entry name" value="pPIWI_RE_X"/>
    <property type="match status" value="1"/>
</dbReference>
<dbReference type="Pfam" id="PF13032">
    <property type="entry name" value="RNaseH_pPIWI_RE"/>
    <property type="match status" value="1"/>
</dbReference>
<dbReference type="RefSeq" id="WP_018383999.1">
    <property type="nucleotide sequence ID" value="NZ_LLZU01000036.1"/>
</dbReference>
<dbReference type="EMBL" id="LLZU01000036">
    <property type="protein sequence ID" value="KRV47492.1"/>
    <property type="molecule type" value="Genomic_DNA"/>
</dbReference>
<dbReference type="STRING" id="76728.AQ490_06205"/>
<evidence type="ECO:0000313" key="4">
    <source>
        <dbReference type="EMBL" id="KRV47492.1"/>
    </source>
</evidence>
<evidence type="ECO:0000313" key="5">
    <source>
        <dbReference type="Proteomes" id="UP000050867"/>
    </source>
</evidence>
<evidence type="ECO:0000259" key="2">
    <source>
        <dbReference type="Pfam" id="PF13032"/>
    </source>
</evidence>
<feature type="region of interest" description="Disordered" evidence="1">
    <location>
        <begin position="849"/>
        <end position="876"/>
    </location>
</feature>
<proteinExistence type="predicted"/>
<dbReference type="AlphaFoldDB" id="A0A0T6LNE9"/>
<evidence type="ECO:0000259" key="3">
    <source>
        <dbReference type="Pfam" id="PF13111"/>
    </source>
</evidence>
<evidence type="ECO:0008006" key="6">
    <source>
        <dbReference type="Google" id="ProtNLM"/>
    </source>
</evidence>